<evidence type="ECO:0000256" key="2">
    <source>
        <dbReference type="ARBA" id="ARBA00038334"/>
    </source>
</evidence>
<name>A0A8H5C3N5_9AGAR</name>
<dbReference type="OrthoDB" id="408373at2759"/>
<dbReference type="InterPro" id="IPR000639">
    <property type="entry name" value="Epox_hydrolase-like"/>
</dbReference>
<dbReference type="EMBL" id="JAACJK010000070">
    <property type="protein sequence ID" value="KAF5334383.1"/>
    <property type="molecule type" value="Genomic_DNA"/>
</dbReference>
<evidence type="ECO:0000313" key="5">
    <source>
        <dbReference type="Proteomes" id="UP000541558"/>
    </source>
</evidence>
<organism evidence="4 5">
    <name type="scientific">Ephemerocybe angulata</name>
    <dbReference type="NCBI Taxonomy" id="980116"/>
    <lineage>
        <taxon>Eukaryota</taxon>
        <taxon>Fungi</taxon>
        <taxon>Dikarya</taxon>
        <taxon>Basidiomycota</taxon>
        <taxon>Agaricomycotina</taxon>
        <taxon>Agaricomycetes</taxon>
        <taxon>Agaricomycetidae</taxon>
        <taxon>Agaricales</taxon>
        <taxon>Agaricineae</taxon>
        <taxon>Psathyrellaceae</taxon>
        <taxon>Ephemerocybe</taxon>
    </lineage>
</organism>
<sequence>MTTTIESAGPGREVAEMNETHILPPLLGDGEGKYRILVLGNSGSGKESVIPIVWSYGFNRVTFVTLQSTTARVLSMILSVPFISIDELHWGPNWYQAPAAELIEKVQKAMDDTDGSWIAEGDYMHKLNSYVVDRATDVIWLDPPLMLYLPRIFTRTIARILGFAPPCAPGCPESVREAFFTSILLGYKDFTTSRGLKYHYYFSAAEGGKPTILFVHGFPSLSVDWHNQITYFKAKGYGLVVPDQLGYGGTDAPEDANAYLHSLLAKDQVEILEHENVKEVFAVGHDWGAKTTSVIANLFQDRFLGFGFLSLGYLPPNTELTYEQTGELLKQALGYENFGYWGFFSAPDANETIQKHKESFWDLVHARDSRLPKYAFCPTGAIRVWLESDSRTAHAPYVAKELSQIYEKEFTKNGYHGPLNFYKVAVSGADMEDAKAIPLAQYPISKPVFFGGTSKDVVCPPALAGRSLAQFCPKATTHIFEAGHWVLLEKPDEVNAELEKWIESSLA</sequence>
<feature type="domain" description="AB hydrolase-1" evidence="3">
    <location>
        <begin position="210"/>
        <end position="491"/>
    </location>
</feature>
<accession>A0A8H5C3N5</accession>
<dbReference type="PRINTS" id="PR00412">
    <property type="entry name" value="EPOXHYDRLASE"/>
</dbReference>
<dbReference type="Gene3D" id="3.40.50.1820">
    <property type="entry name" value="alpha/beta hydrolase"/>
    <property type="match status" value="1"/>
</dbReference>
<proteinExistence type="inferred from homology"/>
<evidence type="ECO:0000313" key="4">
    <source>
        <dbReference type="EMBL" id="KAF5334383.1"/>
    </source>
</evidence>
<dbReference type="Pfam" id="PF00561">
    <property type="entry name" value="Abhydrolase_1"/>
    <property type="match status" value="1"/>
</dbReference>
<dbReference type="GO" id="GO:0016787">
    <property type="term" value="F:hydrolase activity"/>
    <property type="evidence" value="ECO:0007669"/>
    <property type="project" value="UniProtKB-KW"/>
</dbReference>
<evidence type="ECO:0000256" key="1">
    <source>
        <dbReference type="ARBA" id="ARBA00022801"/>
    </source>
</evidence>
<dbReference type="AlphaFoldDB" id="A0A8H5C3N5"/>
<dbReference type="InterPro" id="IPR029058">
    <property type="entry name" value="AB_hydrolase_fold"/>
</dbReference>
<protein>
    <recommendedName>
        <fullName evidence="3">AB hydrolase-1 domain-containing protein</fullName>
    </recommendedName>
</protein>
<keyword evidence="5" id="KW-1185">Reference proteome</keyword>
<comment type="caution">
    <text evidence="4">The sequence shown here is derived from an EMBL/GenBank/DDBJ whole genome shotgun (WGS) entry which is preliminary data.</text>
</comment>
<dbReference type="SUPFAM" id="SSF53474">
    <property type="entry name" value="alpha/beta-Hydrolases"/>
    <property type="match status" value="1"/>
</dbReference>
<dbReference type="Proteomes" id="UP000541558">
    <property type="component" value="Unassembled WGS sequence"/>
</dbReference>
<reference evidence="4 5" key="1">
    <citation type="journal article" date="2020" name="ISME J.">
        <title>Uncovering the hidden diversity of litter-decomposition mechanisms in mushroom-forming fungi.</title>
        <authorList>
            <person name="Floudas D."/>
            <person name="Bentzer J."/>
            <person name="Ahren D."/>
            <person name="Johansson T."/>
            <person name="Persson P."/>
            <person name="Tunlid A."/>
        </authorList>
    </citation>
    <scope>NUCLEOTIDE SEQUENCE [LARGE SCALE GENOMIC DNA]</scope>
    <source>
        <strain evidence="4 5">CBS 175.51</strain>
    </source>
</reference>
<keyword evidence="1" id="KW-0378">Hydrolase</keyword>
<dbReference type="InterPro" id="IPR000073">
    <property type="entry name" value="AB_hydrolase_1"/>
</dbReference>
<dbReference type="PANTHER" id="PTHR43329">
    <property type="entry name" value="EPOXIDE HYDROLASE"/>
    <property type="match status" value="1"/>
</dbReference>
<gene>
    <name evidence="4" type="ORF">D9611_013573</name>
</gene>
<comment type="similarity">
    <text evidence="2">Belongs to the AB hydrolase superfamily. Epoxide hydrolase family.</text>
</comment>
<evidence type="ECO:0000259" key="3">
    <source>
        <dbReference type="Pfam" id="PF00561"/>
    </source>
</evidence>